<name>A0A8X6MLV2_NEPPI</name>
<gene>
    <name evidence="1" type="ORF">NPIL_418371</name>
</gene>
<dbReference type="AlphaFoldDB" id="A0A8X6MLV2"/>
<dbReference type="EMBL" id="BMAW01048119">
    <property type="protein sequence ID" value="GFS64249.1"/>
    <property type="molecule type" value="Genomic_DNA"/>
</dbReference>
<dbReference type="Proteomes" id="UP000887013">
    <property type="component" value="Unassembled WGS sequence"/>
</dbReference>
<protein>
    <submittedName>
        <fullName evidence="1">Uncharacterized protein</fullName>
    </submittedName>
</protein>
<evidence type="ECO:0000313" key="2">
    <source>
        <dbReference type="Proteomes" id="UP000887013"/>
    </source>
</evidence>
<sequence>MAYIVRFTVQQLFENVFPSPRLYAKFKRTDRWKTTKKLLQPLLLWSYRMVQTGRRRSFADRSDPIYVAFSTSLGWLSEQTELSLLGQREKLSLFEAPPKKISCGVQYPRRCIIIFIEMAKLYG</sequence>
<evidence type="ECO:0000313" key="1">
    <source>
        <dbReference type="EMBL" id="GFS64249.1"/>
    </source>
</evidence>
<proteinExistence type="predicted"/>
<keyword evidence="2" id="KW-1185">Reference proteome</keyword>
<organism evidence="1 2">
    <name type="scientific">Nephila pilipes</name>
    <name type="common">Giant wood spider</name>
    <name type="synonym">Nephila maculata</name>
    <dbReference type="NCBI Taxonomy" id="299642"/>
    <lineage>
        <taxon>Eukaryota</taxon>
        <taxon>Metazoa</taxon>
        <taxon>Ecdysozoa</taxon>
        <taxon>Arthropoda</taxon>
        <taxon>Chelicerata</taxon>
        <taxon>Arachnida</taxon>
        <taxon>Araneae</taxon>
        <taxon>Araneomorphae</taxon>
        <taxon>Entelegynae</taxon>
        <taxon>Araneoidea</taxon>
        <taxon>Nephilidae</taxon>
        <taxon>Nephila</taxon>
    </lineage>
</organism>
<reference evidence="1" key="1">
    <citation type="submission" date="2020-08" db="EMBL/GenBank/DDBJ databases">
        <title>Multicomponent nature underlies the extraordinary mechanical properties of spider dragline silk.</title>
        <authorList>
            <person name="Kono N."/>
            <person name="Nakamura H."/>
            <person name="Mori M."/>
            <person name="Yoshida Y."/>
            <person name="Ohtoshi R."/>
            <person name="Malay A.D."/>
            <person name="Moran D.A.P."/>
            <person name="Tomita M."/>
            <person name="Numata K."/>
            <person name="Arakawa K."/>
        </authorList>
    </citation>
    <scope>NUCLEOTIDE SEQUENCE</scope>
</reference>
<accession>A0A8X6MLV2</accession>
<comment type="caution">
    <text evidence="1">The sequence shown here is derived from an EMBL/GenBank/DDBJ whole genome shotgun (WGS) entry which is preliminary data.</text>
</comment>